<evidence type="ECO:0000256" key="2">
    <source>
        <dbReference type="ARBA" id="ARBA00022723"/>
    </source>
</evidence>
<protein>
    <submittedName>
        <fullName evidence="10">Coenzyme F420-0:L-glutamate ligase/coenzyme F420-1:gamma-L-glutamate ligase</fullName>
        <ecNumber evidence="10">6.3.2.31</ecNumber>
        <ecNumber evidence="10">6.3.2.34</ecNumber>
    </submittedName>
</protein>
<organism evidence="10 11">
    <name type="scientific">Agromyces terreus</name>
    <dbReference type="NCBI Taxonomy" id="424795"/>
    <lineage>
        <taxon>Bacteria</taxon>
        <taxon>Bacillati</taxon>
        <taxon>Actinomycetota</taxon>
        <taxon>Actinomycetes</taxon>
        <taxon>Micrococcales</taxon>
        <taxon>Microbacteriaceae</taxon>
        <taxon>Agromyces</taxon>
    </lineage>
</organism>
<dbReference type="Gene3D" id="3.30.1330.100">
    <property type="entry name" value="CofE-like"/>
    <property type="match status" value="2"/>
</dbReference>
<proteinExistence type="predicted"/>
<dbReference type="InterPro" id="IPR008225">
    <property type="entry name" value="F420-0_g-glutamyl_ligase"/>
</dbReference>
<dbReference type="AlphaFoldDB" id="A0A9X2GWU5"/>
<dbReference type="PANTHER" id="PTHR47917:SF1">
    <property type="entry name" value="COENZYME F420:L-GLUTAMATE LIGASE"/>
    <property type="match status" value="1"/>
</dbReference>
<evidence type="ECO:0000256" key="3">
    <source>
        <dbReference type="ARBA" id="ARBA00022741"/>
    </source>
</evidence>
<feature type="domain" description="Coenzyme F420:L-glutamate ligase-like" evidence="9">
    <location>
        <begin position="31"/>
        <end position="229"/>
    </location>
</feature>
<evidence type="ECO:0000313" key="11">
    <source>
        <dbReference type="Proteomes" id="UP001139722"/>
    </source>
</evidence>
<name>A0A9X2GWU5_9MICO</name>
<dbReference type="Proteomes" id="UP001139722">
    <property type="component" value="Unassembled WGS sequence"/>
</dbReference>
<sequence length="358" mass="35472">MNTASPTTMTPGSDRRPTDASAVAVRALPGIGEIRPGDDLVDLIVVAADRAGGLRDGDILIVTSKIVSKAEGRIVRAADREQAITDETVRIVATRAHEGGVTRIVENRQGMVAAAAGVDASNTPDGTVLLLPVDPDASARALARGIRSRTGLSIGVILSDTLGRPWREGQTDVAIGAAGVHVVDDLRGGVDALGRPLTVTMACLADELAGAGDLVKGKASGCPVAVVSGLARAVGPLDLPGAASIARPSDRDLFRLGTDEAIALGRRTGHEQGFASGRAVGHAEGFAAGYAEGAAAARAEVLMARAARRNARAALVGAGADAAGAGGGGTAVAVAGAGAGAGAAAVGGFGRERAETAC</sequence>
<keyword evidence="5" id="KW-0630">Potassium</keyword>
<evidence type="ECO:0000256" key="7">
    <source>
        <dbReference type="ARBA" id="ARBA00023211"/>
    </source>
</evidence>
<keyword evidence="1 10" id="KW-0436">Ligase</keyword>
<gene>
    <name evidence="10" type="ORF">BJ978_001221</name>
</gene>
<dbReference type="GO" id="GO:0052618">
    <property type="term" value="F:coenzyme F420-0:L-glutamate ligase activity"/>
    <property type="evidence" value="ECO:0007669"/>
    <property type="project" value="UniProtKB-EC"/>
</dbReference>
<dbReference type="EMBL" id="JAMZDY010000001">
    <property type="protein sequence ID" value="MCP2370545.1"/>
    <property type="molecule type" value="Genomic_DNA"/>
</dbReference>
<dbReference type="GO" id="GO:0052619">
    <property type="term" value="F:coenzyme F420-1:gamma-L-glutamate ligase activity"/>
    <property type="evidence" value="ECO:0007669"/>
    <property type="project" value="UniProtKB-EC"/>
</dbReference>
<evidence type="ECO:0000256" key="8">
    <source>
        <dbReference type="SAM" id="MobiDB-lite"/>
    </source>
</evidence>
<evidence type="ECO:0000256" key="1">
    <source>
        <dbReference type="ARBA" id="ARBA00022598"/>
    </source>
</evidence>
<evidence type="ECO:0000256" key="5">
    <source>
        <dbReference type="ARBA" id="ARBA00022958"/>
    </source>
</evidence>
<keyword evidence="7" id="KW-0464">Manganese</keyword>
<feature type="region of interest" description="Disordered" evidence="8">
    <location>
        <begin position="1"/>
        <end position="20"/>
    </location>
</feature>
<dbReference type="GO" id="GO:0046872">
    <property type="term" value="F:metal ion binding"/>
    <property type="evidence" value="ECO:0007669"/>
    <property type="project" value="UniProtKB-KW"/>
</dbReference>
<dbReference type="RefSeq" id="WP_308206757.1">
    <property type="nucleotide sequence ID" value="NZ_JAMZDY010000001.1"/>
</dbReference>
<reference evidence="10" key="1">
    <citation type="submission" date="2022-06" db="EMBL/GenBank/DDBJ databases">
        <title>Sequencing the genomes of 1000 actinobacteria strains.</title>
        <authorList>
            <person name="Klenk H.-P."/>
        </authorList>
    </citation>
    <scope>NUCLEOTIDE SEQUENCE</scope>
    <source>
        <strain evidence="10">DSM 22016</strain>
    </source>
</reference>
<keyword evidence="11" id="KW-1185">Reference proteome</keyword>
<dbReference type="GO" id="GO:0005525">
    <property type="term" value="F:GTP binding"/>
    <property type="evidence" value="ECO:0007669"/>
    <property type="project" value="UniProtKB-KW"/>
</dbReference>
<dbReference type="Pfam" id="PF01996">
    <property type="entry name" value="F420_ligase"/>
    <property type="match status" value="1"/>
</dbReference>
<dbReference type="EC" id="6.3.2.31" evidence="10"/>
<dbReference type="SUPFAM" id="SSF144010">
    <property type="entry name" value="CofE-like"/>
    <property type="match status" value="1"/>
</dbReference>
<evidence type="ECO:0000259" key="9">
    <source>
        <dbReference type="Pfam" id="PF01996"/>
    </source>
</evidence>
<keyword evidence="4" id="KW-0460">Magnesium</keyword>
<dbReference type="PANTHER" id="PTHR47917">
    <property type="match status" value="1"/>
</dbReference>
<evidence type="ECO:0000256" key="6">
    <source>
        <dbReference type="ARBA" id="ARBA00023134"/>
    </source>
</evidence>
<dbReference type="NCBIfam" id="TIGR01916">
    <property type="entry name" value="F420_cofE"/>
    <property type="match status" value="1"/>
</dbReference>
<keyword evidence="2" id="KW-0479">Metal-binding</keyword>
<evidence type="ECO:0000313" key="10">
    <source>
        <dbReference type="EMBL" id="MCP2370545.1"/>
    </source>
</evidence>
<dbReference type="EC" id="6.3.2.34" evidence="10"/>
<comment type="caution">
    <text evidence="10">The sequence shown here is derived from an EMBL/GenBank/DDBJ whole genome shotgun (WGS) entry which is preliminary data.</text>
</comment>
<dbReference type="InterPro" id="IPR002847">
    <property type="entry name" value="F420-0_gamma-glut_ligase-dom"/>
</dbReference>
<evidence type="ECO:0000256" key="4">
    <source>
        <dbReference type="ARBA" id="ARBA00022842"/>
    </source>
</evidence>
<keyword evidence="6" id="KW-0342">GTP-binding</keyword>
<keyword evidence="3" id="KW-0547">Nucleotide-binding</keyword>
<feature type="compositionally biased region" description="Polar residues" evidence="8">
    <location>
        <begin position="1"/>
        <end position="11"/>
    </location>
</feature>
<accession>A0A9X2GWU5</accession>